<accession>A0A378TBL9</accession>
<dbReference type="OrthoDB" id="4428077at2"/>
<dbReference type="AlphaFoldDB" id="A0A378TBL9"/>
<feature type="transmembrane region" description="Helical" evidence="1">
    <location>
        <begin position="88"/>
        <end position="107"/>
    </location>
</feature>
<protein>
    <submittedName>
        <fullName evidence="3">Peptidase A24A, prepilin type IV</fullName>
    </submittedName>
</protein>
<sequence>MVVLAVWLGVLSVCDLRWRRLPNLLTLPGFAVILVIAGLDGRGAAAALGAAVLAAVYLAGFLLGGFGAGDVKLALGLGAATGAAGIEAWVPAALLAPVLTLLLALLMRSRVVPHGPSMCLATAVVLAIPA</sequence>
<dbReference type="InterPro" id="IPR000045">
    <property type="entry name" value="Prepilin_IV_endopep_pep"/>
</dbReference>
<keyword evidence="1" id="KW-0812">Transmembrane</keyword>
<name>A0A378TBL9_9MYCO</name>
<reference evidence="3 4" key="1">
    <citation type="submission" date="2018-06" db="EMBL/GenBank/DDBJ databases">
        <authorList>
            <consortium name="Pathogen Informatics"/>
            <person name="Doyle S."/>
        </authorList>
    </citation>
    <scope>NUCLEOTIDE SEQUENCE [LARGE SCALE GENOMIC DNA]</scope>
    <source>
        <strain evidence="3 4">NCTC10821</strain>
    </source>
</reference>
<evidence type="ECO:0000313" key="4">
    <source>
        <dbReference type="Proteomes" id="UP000254978"/>
    </source>
</evidence>
<feature type="transmembrane region" description="Helical" evidence="1">
    <location>
        <begin position="46"/>
        <end position="68"/>
    </location>
</feature>
<dbReference type="Pfam" id="PF01478">
    <property type="entry name" value="Peptidase_A24"/>
    <property type="match status" value="1"/>
</dbReference>
<gene>
    <name evidence="3" type="ORF">NCTC10821_00399</name>
</gene>
<dbReference type="GO" id="GO:0016020">
    <property type="term" value="C:membrane"/>
    <property type="evidence" value="ECO:0007669"/>
    <property type="project" value="InterPro"/>
</dbReference>
<organism evidence="3 4">
    <name type="scientific">Mycolicibacterium tokaiense</name>
    <dbReference type="NCBI Taxonomy" id="39695"/>
    <lineage>
        <taxon>Bacteria</taxon>
        <taxon>Bacillati</taxon>
        <taxon>Actinomycetota</taxon>
        <taxon>Actinomycetes</taxon>
        <taxon>Mycobacteriales</taxon>
        <taxon>Mycobacteriaceae</taxon>
        <taxon>Mycolicibacterium</taxon>
    </lineage>
</organism>
<dbReference type="Proteomes" id="UP000254978">
    <property type="component" value="Unassembled WGS sequence"/>
</dbReference>
<dbReference type="Gene3D" id="1.20.120.1220">
    <property type="match status" value="1"/>
</dbReference>
<dbReference type="RefSeq" id="WP_115277324.1">
    <property type="nucleotide sequence ID" value="NZ_AP022600.1"/>
</dbReference>
<evidence type="ECO:0000256" key="1">
    <source>
        <dbReference type="SAM" id="Phobius"/>
    </source>
</evidence>
<keyword evidence="4" id="KW-1185">Reference proteome</keyword>
<evidence type="ECO:0000313" key="3">
    <source>
        <dbReference type="EMBL" id="STZ56906.1"/>
    </source>
</evidence>
<dbReference type="GO" id="GO:0004190">
    <property type="term" value="F:aspartic-type endopeptidase activity"/>
    <property type="evidence" value="ECO:0007669"/>
    <property type="project" value="InterPro"/>
</dbReference>
<keyword evidence="1" id="KW-1133">Transmembrane helix</keyword>
<dbReference type="EMBL" id="UGQT01000001">
    <property type="protein sequence ID" value="STZ56906.1"/>
    <property type="molecule type" value="Genomic_DNA"/>
</dbReference>
<feature type="transmembrane region" description="Helical" evidence="1">
    <location>
        <begin position="20"/>
        <end position="39"/>
    </location>
</feature>
<feature type="domain" description="Prepilin type IV endopeptidase peptidase" evidence="2">
    <location>
        <begin position="3"/>
        <end position="104"/>
    </location>
</feature>
<proteinExistence type="predicted"/>
<keyword evidence="1" id="KW-0472">Membrane</keyword>
<evidence type="ECO:0000259" key="2">
    <source>
        <dbReference type="Pfam" id="PF01478"/>
    </source>
</evidence>